<keyword evidence="11 13" id="KW-0472">Membrane</keyword>
<keyword evidence="9 12" id="KW-0406">Ion transport</keyword>
<evidence type="ECO:0000256" key="12">
    <source>
        <dbReference type="RuleBase" id="RU003661"/>
    </source>
</evidence>
<comment type="similarity">
    <text evidence="2 12">Belongs to the ATPase protein 8 family.</text>
</comment>
<dbReference type="GO" id="GO:0031966">
    <property type="term" value="C:mitochondrial membrane"/>
    <property type="evidence" value="ECO:0007669"/>
    <property type="project" value="UniProtKB-SubCell"/>
</dbReference>
<evidence type="ECO:0000256" key="13">
    <source>
        <dbReference type="SAM" id="Phobius"/>
    </source>
</evidence>
<evidence type="ECO:0000313" key="14">
    <source>
        <dbReference type="EMBL" id="UGS80519.1"/>
    </source>
</evidence>
<dbReference type="EMBL" id="MZ274209">
    <property type="protein sequence ID" value="UGS80519.1"/>
    <property type="molecule type" value="Genomic_DNA"/>
</dbReference>
<evidence type="ECO:0000256" key="11">
    <source>
        <dbReference type="ARBA" id="ARBA00023136"/>
    </source>
</evidence>
<dbReference type="Pfam" id="PF00895">
    <property type="entry name" value="ATP-synt_8"/>
    <property type="match status" value="1"/>
</dbReference>
<evidence type="ECO:0000256" key="6">
    <source>
        <dbReference type="ARBA" id="ARBA00022692"/>
    </source>
</evidence>
<keyword evidence="6 12" id="KW-0812">Transmembrane</keyword>
<evidence type="ECO:0000256" key="4">
    <source>
        <dbReference type="ARBA" id="ARBA00022448"/>
    </source>
</evidence>
<evidence type="ECO:0000256" key="2">
    <source>
        <dbReference type="ARBA" id="ARBA00008892"/>
    </source>
</evidence>
<evidence type="ECO:0000256" key="10">
    <source>
        <dbReference type="ARBA" id="ARBA00023128"/>
    </source>
</evidence>
<keyword evidence="7 12" id="KW-0375">Hydrogen ion transport</keyword>
<evidence type="ECO:0000256" key="5">
    <source>
        <dbReference type="ARBA" id="ARBA00022547"/>
    </source>
</evidence>
<keyword evidence="8 13" id="KW-1133">Transmembrane helix</keyword>
<name>A0A8K1ZG69_9NEOP</name>
<keyword evidence="10 12" id="KW-0496">Mitochondrion</keyword>
<comment type="subunit">
    <text evidence="3">F-type ATPases have 2 components, CF(1) - the catalytic core - and CF(0) - the membrane proton channel.</text>
</comment>
<evidence type="ECO:0000256" key="1">
    <source>
        <dbReference type="ARBA" id="ARBA00004304"/>
    </source>
</evidence>
<sequence length="51" mass="6495">MPQMNPMWWVTLFLMFIFILLLTNSLNYFYKNYKMSFVNMKMNKMSQNWKW</sequence>
<geneLocation type="mitochondrion" evidence="14"/>
<reference evidence="14" key="1">
    <citation type="submission" date="2021-05" db="EMBL/GenBank/DDBJ databases">
        <title>Mitochondrial genomes within bark lice (Insecta: Psocodea: Psocomorpha) reveal novel gene rearrangements containing phylogenetic signal.</title>
        <authorList>
            <person name="Saenz Manchola O.F."/>
            <person name="Virrueta Herrera S."/>
            <person name="D'alessio L.M."/>
            <person name="Yoshizawa K."/>
            <person name="Garcia Aldrete A.N."/>
            <person name="Johnson K.P."/>
        </authorList>
    </citation>
    <scope>NUCLEOTIDE SEQUENCE</scope>
</reference>
<organism evidence="14">
    <name type="scientific">Prolachesilla sp. PrspLA</name>
    <dbReference type="NCBI Taxonomy" id="2597026"/>
    <lineage>
        <taxon>Eukaryota</taxon>
        <taxon>Metazoa</taxon>
        <taxon>Ecdysozoa</taxon>
        <taxon>Arthropoda</taxon>
        <taxon>Hexapoda</taxon>
        <taxon>Insecta</taxon>
        <taxon>Pterygota</taxon>
        <taxon>Neoptera</taxon>
        <taxon>Paraneoptera</taxon>
        <taxon>Psocodea</taxon>
        <taxon>Psocomorpha</taxon>
        <taxon>Homilopsocidea</taxon>
        <taxon>Lachesilloidea</taxon>
        <taxon>Lachesillidae</taxon>
        <taxon>Prolachesilla</taxon>
    </lineage>
</organism>
<dbReference type="AlphaFoldDB" id="A0A8K1ZG69"/>
<evidence type="ECO:0000256" key="7">
    <source>
        <dbReference type="ARBA" id="ARBA00022781"/>
    </source>
</evidence>
<gene>
    <name evidence="14" type="primary">ATP8</name>
</gene>
<proteinExistence type="inferred from homology"/>
<evidence type="ECO:0000256" key="3">
    <source>
        <dbReference type="ARBA" id="ARBA00011291"/>
    </source>
</evidence>
<dbReference type="GO" id="GO:0015986">
    <property type="term" value="P:proton motive force-driven ATP synthesis"/>
    <property type="evidence" value="ECO:0007669"/>
    <property type="project" value="InterPro"/>
</dbReference>
<accession>A0A8K1ZG69</accession>
<dbReference type="GO" id="GO:0045259">
    <property type="term" value="C:proton-transporting ATP synthase complex"/>
    <property type="evidence" value="ECO:0007669"/>
    <property type="project" value="UniProtKB-KW"/>
</dbReference>
<comment type="subcellular location">
    <subcellularLocation>
        <location evidence="1 12">Mitochondrion membrane</location>
        <topology evidence="1 12">Single-pass membrane protein</topology>
    </subcellularLocation>
</comment>
<keyword evidence="4 12" id="KW-0813">Transport</keyword>
<feature type="transmembrane region" description="Helical" evidence="13">
    <location>
        <begin position="6"/>
        <end position="30"/>
    </location>
</feature>
<dbReference type="GO" id="GO:0015078">
    <property type="term" value="F:proton transmembrane transporter activity"/>
    <property type="evidence" value="ECO:0007669"/>
    <property type="project" value="InterPro"/>
</dbReference>
<keyword evidence="5 12" id="KW-0138">CF(0)</keyword>
<dbReference type="InterPro" id="IPR001421">
    <property type="entry name" value="ATP8_metazoa"/>
</dbReference>
<evidence type="ECO:0000256" key="8">
    <source>
        <dbReference type="ARBA" id="ARBA00022989"/>
    </source>
</evidence>
<protein>
    <recommendedName>
        <fullName evidence="12">ATP synthase complex subunit 8</fullName>
    </recommendedName>
</protein>
<evidence type="ECO:0000256" key="9">
    <source>
        <dbReference type="ARBA" id="ARBA00023065"/>
    </source>
</evidence>